<feature type="non-terminal residue" evidence="4">
    <location>
        <position position="1"/>
    </location>
</feature>
<dbReference type="SUPFAM" id="SSF50978">
    <property type="entry name" value="WD40 repeat-like"/>
    <property type="match status" value="1"/>
</dbReference>
<dbReference type="PANTHER" id="PTHR19862">
    <property type="entry name" value="WD REPEAT-CONTAINING PROTEIN 48"/>
    <property type="match status" value="1"/>
</dbReference>
<keyword evidence="5" id="KW-1185">Reference proteome</keyword>
<feature type="repeat" description="WD" evidence="3">
    <location>
        <begin position="134"/>
        <end position="175"/>
    </location>
</feature>
<dbReference type="InterPro" id="IPR020472">
    <property type="entry name" value="WD40_PAC1"/>
</dbReference>
<dbReference type="STRING" id="763665.A0A2G5B2Y8"/>
<keyword evidence="2" id="KW-0677">Repeat</keyword>
<dbReference type="PROSITE" id="PS00678">
    <property type="entry name" value="WD_REPEATS_1"/>
    <property type="match status" value="1"/>
</dbReference>
<name>A0A2G5B2Y8_COERN</name>
<feature type="repeat" description="WD" evidence="3">
    <location>
        <begin position="41"/>
        <end position="82"/>
    </location>
</feature>
<dbReference type="Pfam" id="PF00400">
    <property type="entry name" value="WD40"/>
    <property type="match status" value="5"/>
</dbReference>
<dbReference type="InterPro" id="IPR036322">
    <property type="entry name" value="WD40_repeat_dom_sf"/>
</dbReference>
<dbReference type="AlphaFoldDB" id="A0A2G5B2Y8"/>
<dbReference type="OrthoDB" id="2421129at2759"/>
<dbReference type="Proteomes" id="UP000242474">
    <property type="component" value="Unassembled WGS sequence"/>
</dbReference>
<evidence type="ECO:0000256" key="1">
    <source>
        <dbReference type="ARBA" id="ARBA00022574"/>
    </source>
</evidence>
<dbReference type="GO" id="GO:0000724">
    <property type="term" value="P:double-strand break repair via homologous recombination"/>
    <property type="evidence" value="ECO:0007669"/>
    <property type="project" value="TreeGrafter"/>
</dbReference>
<dbReference type="SMART" id="SM00320">
    <property type="entry name" value="WD40"/>
    <property type="match status" value="4"/>
</dbReference>
<dbReference type="PRINTS" id="PR00320">
    <property type="entry name" value="GPROTEINBRPT"/>
</dbReference>
<protein>
    <submittedName>
        <fullName evidence="4">WD40 repeat-like protein</fullName>
    </submittedName>
</protein>
<feature type="repeat" description="WD" evidence="3">
    <location>
        <begin position="92"/>
        <end position="133"/>
    </location>
</feature>
<sequence>HSDWVNDIVVANAGQTVVSASSDQAVRAWSPFRPDEQAQAVGAHADYVKALAYSEHREMVISGGLDRQIKLWDVGQGRPSNGPICSLQEFGNASPSSSVYALACNKQGSLVVSGSPENIVRVWDTRAGRQLTTLPGHTDHIRAVLLSDDTELVLSGSSDTTVKLWSMRMRRCLSTYSQHSNSVWSLHSTHPRFQTFYSASRD</sequence>
<evidence type="ECO:0000256" key="3">
    <source>
        <dbReference type="PROSITE-ProRule" id="PRU00221"/>
    </source>
</evidence>
<reference evidence="4 5" key="1">
    <citation type="journal article" date="2015" name="Genome Biol. Evol.">
        <title>Phylogenomic analyses indicate that early fungi evolved digesting cell walls of algal ancestors of land plants.</title>
        <authorList>
            <person name="Chang Y."/>
            <person name="Wang S."/>
            <person name="Sekimoto S."/>
            <person name="Aerts A.L."/>
            <person name="Choi C."/>
            <person name="Clum A."/>
            <person name="LaButti K.M."/>
            <person name="Lindquist E.A."/>
            <person name="Yee Ngan C."/>
            <person name="Ohm R.A."/>
            <person name="Salamov A.A."/>
            <person name="Grigoriev I.V."/>
            <person name="Spatafora J.W."/>
            <person name="Berbee M.L."/>
        </authorList>
    </citation>
    <scope>NUCLEOTIDE SEQUENCE [LARGE SCALE GENOMIC DNA]</scope>
    <source>
        <strain evidence="4 5">NRRL 1564</strain>
    </source>
</reference>
<dbReference type="InterPro" id="IPR001680">
    <property type="entry name" value="WD40_rpt"/>
</dbReference>
<dbReference type="InterPro" id="IPR015943">
    <property type="entry name" value="WD40/YVTN_repeat-like_dom_sf"/>
</dbReference>
<keyword evidence="1 3" id="KW-0853">WD repeat</keyword>
<dbReference type="InterPro" id="IPR051246">
    <property type="entry name" value="WDR48"/>
</dbReference>
<dbReference type="PANTHER" id="PTHR19862:SF14">
    <property type="entry name" value="WD REPEAT-CONTAINING PROTEIN 48"/>
    <property type="match status" value="1"/>
</dbReference>
<evidence type="ECO:0000256" key="2">
    <source>
        <dbReference type="ARBA" id="ARBA00022737"/>
    </source>
</evidence>
<feature type="repeat" description="WD" evidence="3">
    <location>
        <begin position="1"/>
        <end position="30"/>
    </location>
</feature>
<accession>A0A2G5B2Y8</accession>
<dbReference type="Gene3D" id="2.130.10.10">
    <property type="entry name" value="YVTN repeat-like/Quinoprotein amine dehydrogenase"/>
    <property type="match status" value="1"/>
</dbReference>
<dbReference type="InterPro" id="IPR019775">
    <property type="entry name" value="WD40_repeat_CS"/>
</dbReference>
<feature type="non-terminal residue" evidence="4">
    <location>
        <position position="202"/>
    </location>
</feature>
<organism evidence="4 5">
    <name type="scientific">Coemansia reversa (strain ATCC 12441 / NRRL 1564)</name>
    <dbReference type="NCBI Taxonomy" id="763665"/>
    <lineage>
        <taxon>Eukaryota</taxon>
        <taxon>Fungi</taxon>
        <taxon>Fungi incertae sedis</taxon>
        <taxon>Zoopagomycota</taxon>
        <taxon>Kickxellomycotina</taxon>
        <taxon>Kickxellomycetes</taxon>
        <taxon>Kickxellales</taxon>
        <taxon>Kickxellaceae</taxon>
        <taxon>Coemansia</taxon>
    </lineage>
</organism>
<gene>
    <name evidence="4" type="ORF">COEREDRAFT_27260</name>
</gene>
<dbReference type="PROSITE" id="PS50294">
    <property type="entry name" value="WD_REPEATS_REGION"/>
    <property type="match status" value="3"/>
</dbReference>
<evidence type="ECO:0000313" key="4">
    <source>
        <dbReference type="EMBL" id="PIA13383.1"/>
    </source>
</evidence>
<dbReference type="GO" id="GO:0043130">
    <property type="term" value="F:ubiquitin binding"/>
    <property type="evidence" value="ECO:0007669"/>
    <property type="project" value="TreeGrafter"/>
</dbReference>
<dbReference type="EMBL" id="KZ303538">
    <property type="protein sequence ID" value="PIA13383.1"/>
    <property type="molecule type" value="Genomic_DNA"/>
</dbReference>
<proteinExistence type="predicted"/>
<evidence type="ECO:0000313" key="5">
    <source>
        <dbReference type="Proteomes" id="UP000242474"/>
    </source>
</evidence>
<dbReference type="PROSITE" id="PS50082">
    <property type="entry name" value="WD_REPEATS_2"/>
    <property type="match status" value="4"/>
</dbReference>